<accession>A0A5C8GIR9</accession>
<protein>
    <submittedName>
        <fullName evidence="1">Uncharacterized protein</fullName>
    </submittedName>
</protein>
<dbReference type="AlphaFoldDB" id="A0A5C8GIR9"/>
<gene>
    <name evidence="1" type="ORF">EPJ74_00490</name>
</gene>
<reference evidence="1 2" key="1">
    <citation type="journal article" date="1992" name="Lakartidningen">
        <title>[Penicillin V and not amoxicillin is the first choice preparation in acute otitis].</title>
        <authorList>
            <person name="Kamme C."/>
            <person name="Lundgren K."/>
            <person name="Prellner K."/>
        </authorList>
    </citation>
    <scope>NUCLEOTIDE SEQUENCE [LARGE SCALE GENOMIC DNA]</scope>
    <source>
        <strain evidence="1 2">PC2022III</strain>
    </source>
</reference>
<evidence type="ECO:0000313" key="2">
    <source>
        <dbReference type="Proteomes" id="UP000322188"/>
    </source>
</evidence>
<comment type="caution">
    <text evidence="1">The sequence shown here is derived from an EMBL/GenBank/DDBJ whole genome shotgun (WGS) entry which is preliminary data.</text>
</comment>
<dbReference type="GeneID" id="61065766"/>
<organism evidence="1 2">
    <name type="scientific">Brachyspira aalborgi</name>
    <dbReference type="NCBI Taxonomy" id="29522"/>
    <lineage>
        <taxon>Bacteria</taxon>
        <taxon>Pseudomonadati</taxon>
        <taxon>Spirochaetota</taxon>
        <taxon>Spirochaetia</taxon>
        <taxon>Brachyspirales</taxon>
        <taxon>Brachyspiraceae</taxon>
        <taxon>Brachyspira</taxon>
    </lineage>
</organism>
<proteinExistence type="predicted"/>
<sequence length="102" mass="11613">MYRGPWSKYYDGTGYFGKVAETFDSYPYTIKLIVTNVRHHNSGDGGTITFKSATVCEYNTTKSINKDGYLYNDINSGTKVKKGDIASLNKTKEEIWNSVVWY</sequence>
<dbReference type="EMBL" id="SAYK01000002">
    <property type="protein sequence ID" value="TXJ61654.1"/>
    <property type="molecule type" value="Genomic_DNA"/>
</dbReference>
<dbReference type="RefSeq" id="WP_147559529.1">
    <property type="nucleotide sequence ID" value="NZ_SAYK01000002.1"/>
</dbReference>
<evidence type="ECO:0000313" key="1">
    <source>
        <dbReference type="EMBL" id="TXJ61654.1"/>
    </source>
</evidence>
<dbReference type="Proteomes" id="UP000322188">
    <property type="component" value="Unassembled WGS sequence"/>
</dbReference>
<name>A0A5C8GIR9_9SPIR</name>